<dbReference type="PROSITE" id="PS51774">
    <property type="entry name" value="NAB"/>
    <property type="match status" value="1"/>
</dbReference>
<evidence type="ECO:0000256" key="1">
    <source>
        <dbReference type="ARBA" id="ARBA00023054"/>
    </source>
</evidence>
<dbReference type="InterPro" id="IPR056889">
    <property type="entry name" value="NET2A-D/KIP1-like_C"/>
</dbReference>
<dbReference type="Pfam" id="PF24918">
    <property type="entry name" value="NET2A_C"/>
    <property type="match status" value="1"/>
</dbReference>
<dbReference type="AlphaFoldDB" id="A0A9R1WEY9"/>
<organism evidence="5 6">
    <name type="scientific">Lactuca sativa</name>
    <name type="common">Garden lettuce</name>
    <dbReference type="NCBI Taxonomy" id="4236"/>
    <lineage>
        <taxon>Eukaryota</taxon>
        <taxon>Viridiplantae</taxon>
        <taxon>Streptophyta</taxon>
        <taxon>Embryophyta</taxon>
        <taxon>Tracheophyta</taxon>
        <taxon>Spermatophyta</taxon>
        <taxon>Magnoliopsida</taxon>
        <taxon>eudicotyledons</taxon>
        <taxon>Gunneridae</taxon>
        <taxon>Pentapetalae</taxon>
        <taxon>asterids</taxon>
        <taxon>campanulids</taxon>
        <taxon>Asterales</taxon>
        <taxon>Asteraceae</taxon>
        <taxon>Cichorioideae</taxon>
        <taxon>Cichorieae</taxon>
        <taxon>Lactucinae</taxon>
        <taxon>Lactuca</taxon>
    </lineage>
</organism>
<dbReference type="InterPro" id="IPR056888">
    <property type="entry name" value="NET2A-D/KIP1-like_dom"/>
</dbReference>
<evidence type="ECO:0000256" key="3">
    <source>
        <dbReference type="SAM" id="MobiDB-lite"/>
    </source>
</evidence>
<dbReference type="GO" id="GO:0003779">
    <property type="term" value="F:actin binding"/>
    <property type="evidence" value="ECO:0007669"/>
    <property type="project" value="InterPro"/>
</dbReference>
<accession>A0A9R1WEY9</accession>
<dbReference type="Pfam" id="PF07765">
    <property type="entry name" value="KIP1"/>
    <property type="match status" value="1"/>
</dbReference>
<dbReference type="Pfam" id="PF25014">
    <property type="entry name" value="NET2A"/>
    <property type="match status" value="1"/>
</dbReference>
<keyword evidence="1 2" id="KW-0175">Coiled coil</keyword>
<dbReference type="PANTHER" id="PTHR31631:SF0">
    <property type="entry name" value="PROTEIN NETWORKED 2D"/>
    <property type="match status" value="1"/>
</dbReference>
<reference evidence="5 6" key="1">
    <citation type="journal article" date="2017" name="Nat. Commun.">
        <title>Genome assembly with in vitro proximity ligation data and whole-genome triplication in lettuce.</title>
        <authorList>
            <person name="Reyes-Chin-Wo S."/>
            <person name="Wang Z."/>
            <person name="Yang X."/>
            <person name="Kozik A."/>
            <person name="Arikit S."/>
            <person name="Song C."/>
            <person name="Xia L."/>
            <person name="Froenicke L."/>
            <person name="Lavelle D.O."/>
            <person name="Truco M.J."/>
            <person name="Xia R."/>
            <person name="Zhu S."/>
            <person name="Xu C."/>
            <person name="Xu H."/>
            <person name="Xu X."/>
            <person name="Cox K."/>
            <person name="Korf I."/>
            <person name="Meyers B.C."/>
            <person name="Michelmore R.W."/>
        </authorList>
    </citation>
    <scope>NUCLEOTIDE SEQUENCE [LARGE SCALE GENOMIC DNA]</scope>
    <source>
        <strain evidence="6">cv. Salinas</strain>
        <tissue evidence="5">Seedlings</tissue>
    </source>
</reference>
<dbReference type="PANTHER" id="PTHR31631">
    <property type="entry name" value="PROTEIN NETWORKED 2D"/>
    <property type="match status" value="1"/>
</dbReference>
<feature type="coiled-coil region" evidence="2">
    <location>
        <begin position="432"/>
        <end position="492"/>
    </location>
</feature>
<evidence type="ECO:0000259" key="4">
    <source>
        <dbReference type="PROSITE" id="PS51774"/>
    </source>
</evidence>
<comment type="caution">
    <text evidence="5">The sequence shown here is derived from an EMBL/GenBank/DDBJ whole genome shotgun (WGS) entry which is preliminary data.</text>
</comment>
<keyword evidence="6" id="KW-1185">Reference proteome</keyword>
<proteinExistence type="predicted"/>
<feature type="coiled-coil region" evidence="2">
    <location>
        <begin position="552"/>
        <end position="589"/>
    </location>
</feature>
<feature type="region of interest" description="Disordered" evidence="3">
    <location>
        <begin position="186"/>
        <end position="255"/>
    </location>
</feature>
<gene>
    <name evidence="5" type="ORF">LSAT_V11C200075440</name>
</gene>
<dbReference type="InterPro" id="IPR011684">
    <property type="entry name" value="NAB"/>
</dbReference>
<feature type="region of interest" description="Disordered" evidence="3">
    <location>
        <begin position="367"/>
        <end position="400"/>
    </location>
</feature>
<evidence type="ECO:0000313" key="6">
    <source>
        <dbReference type="Proteomes" id="UP000235145"/>
    </source>
</evidence>
<evidence type="ECO:0000313" key="5">
    <source>
        <dbReference type="EMBL" id="KAJ0223970.1"/>
    </source>
</evidence>
<feature type="domain" description="NAB" evidence="4">
    <location>
        <begin position="85"/>
        <end position="165"/>
    </location>
</feature>
<sequence length="809" mass="94446">MWHKKNPFSQPPYIFVGGAKILALNNLSTFYYHFYFERQILFITFPITSMLPNLPQEKQILLLLVLPNYPIYPFALCLKATGGGHSWWWASHIRTKQSKWLELNLQDMDMKVDHVLNLIQNDGDSFARRAEMYYRHRPDVISFIEETLRAYRALAERYDKLSGDLQKANTTIASICPEKVDLSLDEDDDDFNYDSPKTPKLNRQNRIKIPKSPKPVNKDVNCVLDNASKTIDATKTSEEKENQSPPKSGLTKDDALEEIDNLQKQILEMETLKDSMKNYYENSLAEYWDAETQIIENQQRICRLEDEYEICKKIEEDNKGTLMAEEALKSCQETLAMLQDHQKKLRYDVKLEHQRFDQAKQKLKSIKQKYNSESDLEQEQEHEQEIRNVSNQSLEGVSKNPEKITELADTIDTLVNMVITLESSISSQTVLADMLRKEADDLQSQIRKMEDDMQTQAQKFENDLQTQTQKMEDELQTQIQKMEDEFQTQIQKMEDEFQTQIQKIEDELPKESDHTCVCNETVVESKSEEKNIDISWQSMLLNGIEDKDKIILEEYITILRHYKDTKKKLSEEQKINQGLKQKLRLVQENIPHEDESKTTIDEEAQAFSAMDMILDENVNFWLKFSTAFHEVHKFKTQIEDLNDEIKKVKSRSDIKLIYKNLKDIKSKLTIWLEESTLLKDELRMRFTYLSNIEEGIKFSSHEEAAKFQGEIMKKKQEHNEISKELEASLDHVVAIKLELEKNLERVEKEFGLLKNPNQQQKGKLSSSKSIIPLKSFLFGVKSKTQKSSFFSCMSSPKKSRSKKGGCMSI</sequence>
<evidence type="ECO:0000256" key="2">
    <source>
        <dbReference type="SAM" id="Coils"/>
    </source>
</evidence>
<dbReference type="EMBL" id="NBSK02000002">
    <property type="protein sequence ID" value="KAJ0223970.1"/>
    <property type="molecule type" value="Genomic_DNA"/>
</dbReference>
<name>A0A9R1WEY9_LACSA</name>
<dbReference type="Proteomes" id="UP000235145">
    <property type="component" value="Unassembled WGS sequence"/>
</dbReference>
<protein>
    <recommendedName>
        <fullName evidence="4">NAB domain-containing protein</fullName>
    </recommendedName>
</protein>